<proteinExistence type="predicted"/>
<organism evidence="2 3">
    <name type="scientific">Eumeta variegata</name>
    <name type="common">Bagworm moth</name>
    <name type="synonym">Eumeta japonica</name>
    <dbReference type="NCBI Taxonomy" id="151549"/>
    <lineage>
        <taxon>Eukaryota</taxon>
        <taxon>Metazoa</taxon>
        <taxon>Ecdysozoa</taxon>
        <taxon>Arthropoda</taxon>
        <taxon>Hexapoda</taxon>
        <taxon>Insecta</taxon>
        <taxon>Pterygota</taxon>
        <taxon>Neoptera</taxon>
        <taxon>Endopterygota</taxon>
        <taxon>Lepidoptera</taxon>
        <taxon>Glossata</taxon>
        <taxon>Ditrysia</taxon>
        <taxon>Tineoidea</taxon>
        <taxon>Psychidae</taxon>
        <taxon>Oiketicinae</taxon>
        <taxon>Eumeta</taxon>
    </lineage>
</organism>
<keyword evidence="1" id="KW-0812">Transmembrane</keyword>
<sequence length="301" mass="33560">MPVEYAHEGDTEPFACESDSHFFNISPLIVFANVRYFIAPSLEVELSVSDSGSYDSLSADFIFTLLRHGSETNSVHNKELEFVNGTMFLGITLDNTLLWGPRISKLAKRILALPPMKLIKLEIYQTARLRCGGPSGAWTEVTLSGRTLAQRGYGGRARCCRASLELTANFEQRAGHYARNAPPVGRVSRARRAACRRLRTYFPECRNLFLLSHKTAGVDDVENYLSVRTGPAMCTVFEFKSFPGDKFQKVSELGWLAPRRVGSAWAALVFVAVGWVAFPCTVAPLRAERAARLTDRRNPVY</sequence>
<feature type="transmembrane region" description="Helical" evidence="1">
    <location>
        <begin position="265"/>
        <end position="287"/>
    </location>
</feature>
<name>A0A4C2AF88_EUMVA</name>
<dbReference type="EMBL" id="BGZK01002975">
    <property type="protein sequence ID" value="GBP97635.1"/>
    <property type="molecule type" value="Genomic_DNA"/>
</dbReference>
<evidence type="ECO:0000256" key="1">
    <source>
        <dbReference type="SAM" id="Phobius"/>
    </source>
</evidence>
<reference evidence="2 3" key="1">
    <citation type="journal article" date="2019" name="Commun. Biol.">
        <title>The bagworm genome reveals a unique fibroin gene that provides high tensile strength.</title>
        <authorList>
            <person name="Kono N."/>
            <person name="Nakamura H."/>
            <person name="Ohtoshi R."/>
            <person name="Tomita M."/>
            <person name="Numata K."/>
            <person name="Arakawa K."/>
        </authorList>
    </citation>
    <scope>NUCLEOTIDE SEQUENCE [LARGE SCALE GENOMIC DNA]</scope>
</reference>
<protein>
    <submittedName>
        <fullName evidence="2">Uncharacterized protein</fullName>
    </submittedName>
</protein>
<comment type="caution">
    <text evidence="2">The sequence shown here is derived from an EMBL/GenBank/DDBJ whole genome shotgun (WGS) entry which is preliminary data.</text>
</comment>
<evidence type="ECO:0000313" key="2">
    <source>
        <dbReference type="EMBL" id="GBP97635.1"/>
    </source>
</evidence>
<keyword evidence="1" id="KW-1133">Transmembrane helix</keyword>
<keyword evidence="3" id="KW-1185">Reference proteome</keyword>
<evidence type="ECO:0000313" key="3">
    <source>
        <dbReference type="Proteomes" id="UP000299102"/>
    </source>
</evidence>
<keyword evidence="1" id="KW-0472">Membrane</keyword>
<dbReference type="Proteomes" id="UP000299102">
    <property type="component" value="Unassembled WGS sequence"/>
</dbReference>
<gene>
    <name evidence="2" type="ORF">EVAR_62998_1</name>
</gene>
<dbReference type="AlphaFoldDB" id="A0A4C2AF88"/>
<accession>A0A4C2AF88</accession>